<evidence type="ECO:0000256" key="2">
    <source>
        <dbReference type="ARBA" id="ARBA00022801"/>
    </source>
</evidence>
<keyword evidence="8" id="KW-1185">Reference proteome</keyword>
<dbReference type="Proteomes" id="UP000199068">
    <property type="component" value="Unassembled WGS sequence"/>
</dbReference>
<dbReference type="Gene3D" id="3.40.50.300">
    <property type="entry name" value="P-loop containing nucleotide triphosphate hydrolases"/>
    <property type="match status" value="1"/>
</dbReference>
<dbReference type="AlphaFoldDB" id="A0A1G9LFE0"/>
<evidence type="ECO:0000313" key="8">
    <source>
        <dbReference type="Proteomes" id="UP000199068"/>
    </source>
</evidence>
<evidence type="ECO:0000256" key="1">
    <source>
        <dbReference type="ARBA" id="ARBA00022741"/>
    </source>
</evidence>
<dbReference type="InterPro" id="IPR027417">
    <property type="entry name" value="P-loop_NTPase"/>
</dbReference>
<dbReference type="GO" id="GO:0000166">
    <property type="term" value="F:nucleotide binding"/>
    <property type="evidence" value="ECO:0007669"/>
    <property type="project" value="UniProtKB-KW"/>
</dbReference>
<dbReference type="Pfam" id="PF07683">
    <property type="entry name" value="CobW_C"/>
    <property type="match status" value="1"/>
</dbReference>
<gene>
    <name evidence="7" type="ORF">SAMN04515677_102520</name>
</gene>
<dbReference type="SUPFAM" id="SSF52540">
    <property type="entry name" value="P-loop containing nucleoside triphosphate hydrolases"/>
    <property type="match status" value="1"/>
</dbReference>
<dbReference type="SMART" id="SM00833">
    <property type="entry name" value="CobW_C"/>
    <property type="match status" value="1"/>
</dbReference>
<evidence type="ECO:0000313" key="7">
    <source>
        <dbReference type="EMBL" id="SDL60493.1"/>
    </source>
</evidence>
<dbReference type="STRING" id="1121325.SAMN04515677_102520"/>
<dbReference type="CDD" id="cd03112">
    <property type="entry name" value="CobW-like"/>
    <property type="match status" value="1"/>
</dbReference>
<dbReference type="Pfam" id="PF02492">
    <property type="entry name" value="cobW"/>
    <property type="match status" value="1"/>
</dbReference>
<dbReference type="RefSeq" id="WP_092724678.1">
    <property type="nucleotide sequence ID" value="NZ_FNGW01000002.1"/>
</dbReference>
<dbReference type="GO" id="GO:0016787">
    <property type="term" value="F:hydrolase activity"/>
    <property type="evidence" value="ECO:0007669"/>
    <property type="project" value="UniProtKB-KW"/>
</dbReference>
<dbReference type="GO" id="GO:0005737">
    <property type="term" value="C:cytoplasm"/>
    <property type="evidence" value="ECO:0007669"/>
    <property type="project" value="TreeGrafter"/>
</dbReference>
<feature type="domain" description="CobW C-terminal" evidence="6">
    <location>
        <begin position="218"/>
        <end position="306"/>
    </location>
</feature>
<name>A0A1G9LFE0_9FIRM</name>
<organism evidence="7 8">
    <name type="scientific">Romboutsia lituseburensis DSM 797</name>
    <dbReference type="NCBI Taxonomy" id="1121325"/>
    <lineage>
        <taxon>Bacteria</taxon>
        <taxon>Bacillati</taxon>
        <taxon>Bacillota</taxon>
        <taxon>Clostridia</taxon>
        <taxon>Peptostreptococcales</taxon>
        <taxon>Peptostreptococcaceae</taxon>
        <taxon>Romboutsia</taxon>
    </lineage>
</organism>
<proteinExistence type="inferred from homology"/>
<protein>
    <submittedName>
        <fullName evidence="7">GTPase, G3E family</fullName>
    </submittedName>
</protein>
<dbReference type="Gene3D" id="3.30.1220.10">
    <property type="entry name" value="CobW-like, C-terminal domain"/>
    <property type="match status" value="1"/>
</dbReference>
<evidence type="ECO:0000256" key="3">
    <source>
        <dbReference type="ARBA" id="ARBA00023186"/>
    </source>
</evidence>
<dbReference type="SUPFAM" id="SSF90002">
    <property type="entry name" value="Hypothetical protein YjiA, C-terminal domain"/>
    <property type="match status" value="1"/>
</dbReference>
<dbReference type="PANTHER" id="PTHR13748:SF62">
    <property type="entry name" value="COBW DOMAIN-CONTAINING PROTEIN"/>
    <property type="match status" value="1"/>
</dbReference>
<sequence>MINLDIISGFLGSGKTTLIKKYLEAYKNEKIVVIENEFGKIGIDKDIIKKDGLEIIELQNGCICCSMKLNFKDTILKVVNDFNPERIIVEPTGVAMLSEIVSIISNEEIKAKCKISSLITVLDAINYFDYIDSFGEFFEDQLLNANLILLSKTKNLNQNEINNIIDSLKQLDKNLNILIKDWDKISIKNLKSECNLNTLKYKNKEDKYKNIDLSMNEISTVSFSDFKIKDVEKLKEIFDNFKNREYGEIIRSKGFLKTSSGKVFEFNYVNGILDICNSDIDTNSKICIIGKKLEKEKLKKLLSKVRIRGCYKVWS</sequence>
<keyword evidence="1" id="KW-0547">Nucleotide-binding</keyword>
<keyword evidence="3" id="KW-0143">Chaperone</keyword>
<comment type="catalytic activity">
    <reaction evidence="5">
        <text>GTP + H2O = GDP + phosphate + H(+)</text>
        <dbReference type="Rhea" id="RHEA:19669"/>
        <dbReference type="ChEBI" id="CHEBI:15377"/>
        <dbReference type="ChEBI" id="CHEBI:15378"/>
        <dbReference type="ChEBI" id="CHEBI:37565"/>
        <dbReference type="ChEBI" id="CHEBI:43474"/>
        <dbReference type="ChEBI" id="CHEBI:58189"/>
    </reaction>
    <physiologicalReaction direction="left-to-right" evidence="5">
        <dbReference type="Rhea" id="RHEA:19670"/>
    </physiologicalReaction>
</comment>
<dbReference type="InterPro" id="IPR003495">
    <property type="entry name" value="CobW/HypB/UreG_nucleotide-bd"/>
</dbReference>
<accession>A0A1G9LFE0</accession>
<dbReference type="InterPro" id="IPR051316">
    <property type="entry name" value="Zinc-reg_GTPase_activator"/>
</dbReference>
<dbReference type="PANTHER" id="PTHR13748">
    <property type="entry name" value="COBW-RELATED"/>
    <property type="match status" value="1"/>
</dbReference>
<comment type="similarity">
    <text evidence="4">Belongs to the SIMIBI class G3E GTPase family. ZNG1 subfamily.</text>
</comment>
<evidence type="ECO:0000256" key="4">
    <source>
        <dbReference type="ARBA" id="ARBA00034320"/>
    </source>
</evidence>
<reference evidence="7 8" key="1">
    <citation type="submission" date="2016-10" db="EMBL/GenBank/DDBJ databases">
        <authorList>
            <person name="de Groot N.N."/>
        </authorList>
    </citation>
    <scope>NUCLEOTIDE SEQUENCE [LARGE SCALE GENOMIC DNA]</scope>
    <source>
        <strain evidence="7 8">DSM 797</strain>
    </source>
</reference>
<dbReference type="InterPro" id="IPR036627">
    <property type="entry name" value="CobW-likC_sf"/>
</dbReference>
<evidence type="ECO:0000259" key="6">
    <source>
        <dbReference type="SMART" id="SM00833"/>
    </source>
</evidence>
<keyword evidence="2" id="KW-0378">Hydrolase</keyword>
<evidence type="ECO:0000256" key="5">
    <source>
        <dbReference type="ARBA" id="ARBA00049117"/>
    </source>
</evidence>
<dbReference type="EMBL" id="FNGW01000002">
    <property type="protein sequence ID" value="SDL60493.1"/>
    <property type="molecule type" value="Genomic_DNA"/>
</dbReference>
<dbReference type="InterPro" id="IPR011629">
    <property type="entry name" value="CobW-like_C"/>
</dbReference>